<dbReference type="EMBL" id="KQ981727">
    <property type="protein sequence ID" value="KYN37202.1"/>
    <property type="molecule type" value="Genomic_DNA"/>
</dbReference>
<gene>
    <name evidence="2" type="ORF">ALC56_08993</name>
</gene>
<dbReference type="STRING" id="34720.A0A195FAG8"/>
<accession>A0A195FAG8</accession>
<evidence type="ECO:0000313" key="2">
    <source>
        <dbReference type="EMBL" id="KYN37202.1"/>
    </source>
</evidence>
<dbReference type="AlphaFoldDB" id="A0A195FAG8"/>
<evidence type="ECO:0000313" key="3">
    <source>
        <dbReference type="Proteomes" id="UP000078541"/>
    </source>
</evidence>
<name>A0A195FAG8_9HYME</name>
<organism evidence="2 3">
    <name type="scientific">Trachymyrmex septentrionalis</name>
    <dbReference type="NCBI Taxonomy" id="34720"/>
    <lineage>
        <taxon>Eukaryota</taxon>
        <taxon>Metazoa</taxon>
        <taxon>Ecdysozoa</taxon>
        <taxon>Arthropoda</taxon>
        <taxon>Hexapoda</taxon>
        <taxon>Insecta</taxon>
        <taxon>Pterygota</taxon>
        <taxon>Neoptera</taxon>
        <taxon>Endopterygota</taxon>
        <taxon>Hymenoptera</taxon>
        <taxon>Apocrita</taxon>
        <taxon>Aculeata</taxon>
        <taxon>Formicoidea</taxon>
        <taxon>Formicidae</taxon>
        <taxon>Myrmicinae</taxon>
        <taxon>Trachymyrmex</taxon>
    </lineage>
</organism>
<dbReference type="Proteomes" id="UP000078541">
    <property type="component" value="Unassembled WGS sequence"/>
</dbReference>
<feature type="non-terminal residue" evidence="2">
    <location>
        <position position="1"/>
    </location>
</feature>
<reference evidence="2 3" key="1">
    <citation type="submission" date="2016-03" db="EMBL/GenBank/DDBJ databases">
        <title>Trachymyrmex septentrionalis WGS genome.</title>
        <authorList>
            <person name="Nygaard S."/>
            <person name="Hu H."/>
            <person name="Boomsma J."/>
            <person name="Zhang G."/>
        </authorList>
    </citation>
    <scope>NUCLEOTIDE SEQUENCE [LARGE SCALE GENOMIC DNA]</scope>
    <source>
        <strain evidence="2">Tsep2-gDNA-1</strain>
        <tissue evidence="2">Whole body</tissue>
    </source>
</reference>
<feature type="region of interest" description="Disordered" evidence="1">
    <location>
        <begin position="417"/>
        <end position="437"/>
    </location>
</feature>
<keyword evidence="2" id="KW-0238">DNA-binding</keyword>
<protein>
    <submittedName>
        <fullName evidence="2">Homeobox protein homothorax</fullName>
    </submittedName>
</protein>
<sequence length="437" mass="50025">RSFGDLIRSERRILKSRDFSRKRHRREDREFPRDTREYTRPPMYVTPFTLAPRHTLDGRGVQGDKRWFTASRTFEDGGYSVTWLTEVEVALPGKPRSRILALARLAFPARRGSIARTRTVRKVVCCQWLWRGELAGCNCIKLAVTRPCINHSCGSREGPRRYNARSARTRLYACTRMCTHRATYRLVWCPRKDRYHWRWFRTSLLRHSIHEMGKARKNERQALYRPPSSSLSYPGAGANDDARSPGSGGTPGPLSQQAPASLDSSDPGNWKKFGSNERTAPMVKTRPGSVSHRRVYKFTTSSHKDSLRSRRSLYSFCRANIIVPRSVPVRPGMHAHIPGQEHDNPQLALSPSDENSERARFENVRKDTFSASHVVRFFLHKQTDDDVLSEECGNAREKEKALDIPRFLTTIESVSVEEERGKVTMGTGNKGEKKGKR</sequence>
<evidence type="ECO:0000256" key="1">
    <source>
        <dbReference type="SAM" id="MobiDB-lite"/>
    </source>
</evidence>
<feature type="compositionally biased region" description="Polar residues" evidence="1">
    <location>
        <begin position="256"/>
        <end position="267"/>
    </location>
</feature>
<keyword evidence="2" id="KW-0371">Homeobox</keyword>
<feature type="region of interest" description="Disordered" evidence="1">
    <location>
        <begin position="217"/>
        <end position="288"/>
    </location>
</feature>
<proteinExistence type="predicted"/>
<dbReference type="GO" id="GO:0003677">
    <property type="term" value="F:DNA binding"/>
    <property type="evidence" value="ECO:0007669"/>
    <property type="project" value="UniProtKB-KW"/>
</dbReference>
<keyword evidence="3" id="KW-1185">Reference proteome</keyword>
<feature type="compositionally biased region" description="Low complexity" evidence="1">
    <location>
        <begin position="223"/>
        <end position="234"/>
    </location>
</feature>